<evidence type="ECO:0000256" key="8">
    <source>
        <dbReference type="RuleBase" id="RU000480"/>
    </source>
</evidence>
<dbReference type="NCBIfam" id="NF006719">
    <property type="entry name" value="PRK09257.1"/>
    <property type="match status" value="1"/>
</dbReference>
<dbReference type="PANTHER" id="PTHR11879">
    <property type="entry name" value="ASPARTATE AMINOTRANSFERASE"/>
    <property type="match status" value="1"/>
</dbReference>
<evidence type="ECO:0000256" key="2">
    <source>
        <dbReference type="ARBA" id="ARBA00007441"/>
    </source>
</evidence>
<dbReference type="InterPro" id="IPR015421">
    <property type="entry name" value="PyrdxlP-dep_Trfase_major"/>
</dbReference>
<keyword evidence="5 8" id="KW-0808">Transferase</keyword>
<comment type="subunit">
    <text evidence="3 8">Homodimer.</text>
</comment>
<comment type="cofactor">
    <cofactor evidence="1">
        <name>pyridoxal 5'-phosphate</name>
        <dbReference type="ChEBI" id="CHEBI:597326"/>
    </cofactor>
</comment>
<evidence type="ECO:0000256" key="1">
    <source>
        <dbReference type="ARBA" id="ARBA00001933"/>
    </source>
</evidence>
<dbReference type="PRINTS" id="PR00799">
    <property type="entry name" value="TRANSAMINASE"/>
</dbReference>
<keyword evidence="6" id="KW-0663">Pyridoxal phosphate</keyword>
<name>A0AAD5XZ43_9FUNG</name>
<dbReference type="SUPFAM" id="SSF53383">
    <property type="entry name" value="PLP-dependent transferases"/>
    <property type="match status" value="1"/>
</dbReference>
<comment type="similarity">
    <text evidence="2">Belongs to the class-I pyridoxal-phosphate-dependent aminotransferase family.</text>
</comment>
<dbReference type="PROSITE" id="PS00105">
    <property type="entry name" value="AA_TRANSFER_CLASS_1"/>
    <property type="match status" value="1"/>
</dbReference>
<feature type="domain" description="Aminotransferase class I/classII large" evidence="9">
    <location>
        <begin position="44"/>
        <end position="411"/>
    </location>
</feature>
<keyword evidence="11" id="KW-1185">Reference proteome</keyword>
<dbReference type="Proteomes" id="UP001211065">
    <property type="component" value="Unassembled WGS sequence"/>
</dbReference>
<evidence type="ECO:0000256" key="5">
    <source>
        <dbReference type="ARBA" id="ARBA00022679"/>
    </source>
</evidence>
<dbReference type="GO" id="GO:0004069">
    <property type="term" value="F:L-aspartate:2-oxoglutarate aminotransferase activity"/>
    <property type="evidence" value="ECO:0007669"/>
    <property type="project" value="UniProtKB-EC"/>
</dbReference>
<comment type="catalytic activity">
    <reaction evidence="7 8">
        <text>L-aspartate + 2-oxoglutarate = oxaloacetate + L-glutamate</text>
        <dbReference type="Rhea" id="RHEA:21824"/>
        <dbReference type="ChEBI" id="CHEBI:16452"/>
        <dbReference type="ChEBI" id="CHEBI:16810"/>
        <dbReference type="ChEBI" id="CHEBI:29985"/>
        <dbReference type="ChEBI" id="CHEBI:29991"/>
        <dbReference type="EC" id="2.6.1.1"/>
    </reaction>
</comment>
<dbReference type="InterPro" id="IPR004839">
    <property type="entry name" value="Aminotransferase_I/II_large"/>
</dbReference>
<comment type="caution">
    <text evidence="10">The sequence shown here is derived from an EMBL/GenBank/DDBJ whole genome shotgun (WGS) entry which is preliminary data.</text>
</comment>
<dbReference type="EC" id="2.6.1.1" evidence="8"/>
<dbReference type="InterPro" id="IPR004838">
    <property type="entry name" value="NHTrfase_class1_PyrdxlP-BS"/>
</dbReference>
<dbReference type="GO" id="GO:0030170">
    <property type="term" value="F:pyridoxal phosphate binding"/>
    <property type="evidence" value="ECO:0007669"/>
    <property type="project" value="InterPro"/>
</dbReference>
<dbReference type="GO" id="GO:0005739">
    <property type="term" value="C:mitochondrion"/>
    <property type="evidence" value="ECO:0007669"/>
    <property type="project" value="TreeGrafter"/>
</dbReference>
<evidence type="ECO:0000259" key="9">
    <source>
        <dbReference type="Pfam" id="PF00155"/>
    </source>
</evidence>
<dbReference type="Pfam" id="PF00155">
    <property type="entry name" value="Aminotran_1_2"/>
    <property type="match status" value="1"/>
</dbReference>
<dbReference type="Gene3D" id="3.90.1150.10">
    <property type="entry name" value="Aspartate Aminotransferase, domain 1"/>
    <property type="match status" value="1"/>
</dbReference>
<evidence type="ECO:0000256" key="6">
    <source>
        <dbReference type="ARBA" id="ARBA00022898"/>
    </source>
</evidence>
<evidence type="ECO:0000256" key="7">
    <source>
        <dbReference type="ARBA" id="ARBA00049185"/>
    </source>
</evidence>
<gene>
    <name evidence="10" type="primary">AAT1</name>
    <name evidence="10" type="ORF">HK099_002792</name>
</gene>
<dbReference type="FunFam" id="3.40.640.10:FF:000015">
    <property type="entry name" value="Aspartate aminotransferase"/>
    <property type="match status" value="1"/>
</dbReference>
<reference evidence="10" key="1">
    <citation type="submission" date="2020-05" db="EMBL/GenBank/DDBJ databases">
        <title>Phylogenomic resolution of chytrid fungi.</title>
        <authorList>
            <person name="Stajich J.E."/>
            <person name="Amses K."/>
            <person name="Simmons R."/>
            <person name="Seto K."/>
            <person name="Myers J."/>
            <person name="Bonds A."/>
            <person name="Quandt C.A."/>
            <person name="Barry K."/>
            <person name="Liu P."/>
            <person name="Grigoriev I."/>
            <person name="Longcore J.E."/>
            <person name="James T.Y."/>
        </authorList>
    </citation>
    <scope>NUCLEOTIDE SEQUENCE</scope>
    <source>
        <strain evidence="10">JEL0476</strain>
    </source>
</reference>
<dbReference type="Gene3D" id="3.40.640.10">
    <property type="entry name" value="Type I PLP-dependent aspartate aminotransferase-like (Major domain)"/>
    <property type="match status" value="1"/>
</dbReference>
<comment type="miscellaneous">
    <text evidence="8">In eukaryotes there are cytoplasmic, mitochondrial and chloroplastic isozymes.</text>
</comment>
<dbReference type="GO" id="GO:0006533">
    <property type="term" value="P:L-aspartate catabolic process"/>
    <property type="evidence" value="ECO:0007669"/>
    <property type="project" value="TreeGrafter"/>
</dbReference>
<dbReference type="InterPro" id="IPR015424">
    <property type="entry name" value="PyrdxlP-dep_Trfase"/>
</dbReference>
<evidence type="ECO:0000256" key="4">
    <source>
        <dbReference type="ARBA" id="ARBA00022576"/>
    </source>
</evidence>
<dbReference type="EMBL" id="JADGJW010000196">
    <property type="protein sequence ID" value="KAJ3222011.1"/>
    <property type="molecule type" value="Genomic_DNA"/>
</dbReference>
<dbReference type="InterPro" id="IPR015422">
    <property type="entry name" value="PyrdxlP-dep_Trfase_small"/>
</dbReference>
<evidence type="ECO:0000313" key="11">
    <source>
        <dbReference type="Proteomes" id="UP001211065"/>
    </source>
</evidence>
<sequence length="416" mass="45544">MFSLTKPGLRSISKASSLRFASTWNSVPAGGVTEAFNKDTNPLKMSLGVGAYRDDKGKPYVLNCVKKAEKIVFEQNLNKEYLPITGLAEFQKLSAELAFGKDSGPLNAGQIVTCQSLSGTGALRIGGQFLSRFFPGTKKIYVPNPTWGNHHAIFKDSGLETGLYRYFDKKTNGLDISGMIEDLKSFPAGSIILLHACAHNPTGVDPTPDQWADISSVCKSKGHFIFFDMAYQGFASGDATRDAFALRHFVERDGHQVMLAQSFAKNLGLYGERIGNFSLITDSASEAARVASQVKIVVRPMYSNPPSTGARIVKEILSNEQLRSEWHTEVAGMAKRIHAMRSALRNGLAQHGSKHNWEHITSQIGMFCYTGISPEQVGRLAKEFSIYLTKDGRISIAGINPGNVDYLAKSLHEVTK</sequence>
<dbReference type="FunFam" id="3.90.1150.10:FF:000001">
    <property type="entry name" value="Aspartate aminotransferase"/>
    <property type="match status" value="1"/>
</dbReference>
<organism evidence="10 11">
    <name type="scientific">Clydaea vesicula</name>
    <dbReference type="NCBI Taxonomy" id="447962"/>
    <lineage>
        <taxon>Eukaryota</taxon>
        <taxon>Fungi</taxon>
        <taxon>Fungi incertae sedis</taxon>
        <taxon>Chytridiomycota</taxon>
        <taxon>Chytridiomycota incertae sedis</taxon>
        <taxon>Chytridiomycetes</taxon>
        <taxon>Lobulomycetales</taxon>
        <taxon>Lobulomycetaceae</taxon>
        <taxon>Clydaea</taxon>
    </lineage>
</organism>
<evidence type="ECO:0000256" key="3">
    <source>
        <dbReference type="ARBA" id="ARBA00011738"/>
    </source>
</evidence>
<protein>
    <recommendedName>
        <fullName evidence="8">Aspartate aminotransferase</fullName>
        <ecNumber evidence="8">2.6.1.1</ecNumber>
    </recommendedName>
</protein>
<dbReference type="PANTHER" id="PTHR11879:SF22">
    <property type="entry name" value="ASPARTATE AMINOTRANSFERASE, MITOCHONDRIAL"/>
    <property type="match status" value="1"/>
</dbReference>
<evidence type="ECO:0000313" key="10">
    <source>
        <dbReference type="EMBL" id="KAJ3222011.1"/>
    </source>
</evidence>
<proteinExistence type="inferred from homology"/>
<accession>A0AAD5XZ43</accession>
<dbReference type="AlphaFoldDB" id="A0AAD5XZ43"/>
<keyword evidence="4 8" id="KW-0032">Aminotransferase</keyword>
<dbReference type="CDD" id="cd00609">
    <property type="entry name" value="AAT_like"/>
    <property type="match status" value="1"/>
</dbReference>
<dbReference type="InterPro" id="IPR000796">
    <property type="entry name" value="Asp_trans"/>
</dbReference>